<dbReference type="AlphaFoldDB" id="A0A0C3BJZ8"/>
<dbReference type="InParanoid" id="A0A0C3BJZ8"/>
<dbReference type="EMBL" id="KN832981">
    <property type="protein sequence ID" value="KIM86678.1"/>
    <property type="molecule type" value="Genomic_DNA"/>
</dbReference>
<sequence length="87" mass="9427">MQLMYDVILLRPLAVPSNVAERTTPPAPTVSIPTPGTNMHVAVVIAMPSCRRRTSIPRDSLMEMDGGEPEVLCEYAIGTTRTSIQSS</sequence>
<name>A0A0C3BJZ8_PILCF</name>
<reference evidence="2" key="2">
    <citation type="submission" date="2015-01" db="EMBL/GenBank/DDBJ databases">
        <title>Evolutionary Origins and Diversification of the Mycorrhizal Mutualists.</title>
        <authorList>
            <consortium name="DOE Joint Genome Institute"/>
            <consortium name="Mycorrhizal Genomics Consortium"/>
            <person name="Kohler A."/>
            <person name="Kuo A."/>
            <person name="Nagy L.G."/>
            <person name="Floudas D."/>
            <person name="Copeland A."/>
            <person name="Barry K.W."/>
            <person name="Cichocki N."/>
            <person name="Veneault-Fourrey C."/>
            <person name="LaButti K."/>
            <person name="Lindquist E.A."/>
            <person name="Lipzen A."/>
            <person name="Lundell T."/>
            <person name="Morin E."/>
            <person name="Murat C."/>
            <person name="Riley R."/>
            <person name="Ohm R."/>
            <person name="Sun H."/>
            <person name="Tunlid A."/>
            <person name="Henrissat B."/>
            <person name="Grigoriev I.V."/>
            <person name="Hibbett D.S."/>
            <person name="Martin F."/>
        </authorList>
    </citation>
    <scope>NUCLEOTIDE SEQUENCE [LARGE SCALE GENOMIC DNA]</scope>
    <source>
        <strain evidence="2">F 1598</strain>
    </source>
</reference>
<dbReference type="Proteomes" id="UP000054166">
    <property type="component" value="Unassembled WGS sequence"/>
</dbReference>
<proteinExistence type="predicted"/>
<gene>
    <name evidence="1" type="ORF">PILCRDRAFT_815921</name>
</gene>
<protein>
    <submittedName>
        <fullName evidence="1">Uncharacterized protein</fullName>
    </submittedName>
</protein>
<evidence type="ECO:0000313" key="1">
    <source>
        <dbReference type="EMBL" id="KIM86678.1"/>
    </source>
</evidence>
<accession>A0A0C3BJZ8</accession>
<reference evidence="1 2" key="1">
    <citation type="submission" date="2014-04" db="EMBL/GenBank/DDBJ databases">
        <authorList>
            <consortium name="DOE Joint Genome Institute"/>
            <person name="Kuo A."/>
            <person name="Tarkka M."/>
            <person name="Buscot F."/>
            <person name="Kohler A."/>
            <person name="Nagy L.G."/>
            <person name="Floudas D."/>
            <person name="Copeland A."/>
            <person name="Barry K.W."/>
            <person name="Cichocki N."/>
            <person name="Veneault-Fourrey C."/>
            <person name="LaButti K."/>
            <person name="Lindquist E.A."/>
            <person name="Lipzen A."/>
            <person name="Lundell T."/>
            <person name="Morin E."/>
            <person name="Murat C."/>
            <person name="Sun H."/>
            <person name="Tunlid A."/>
            <person name="Henrissat B."/>
            <person name="Grigoriev I.V."/>
            <person name="Hibbett D.S."/>
            <person name="Martin F."/>
            <person name="Nordberg H.P."/>
            <person name="Cantor M.N."/>
            <person name="Hua S.X."/>
        </authorList>
    </citation>
    <scope>NUCLEOTIDE SEQUENCE [LARGE SCALE GENOMIC DNA]</scope>
    <source>
        <strain evidence="1 2">F 1598</strain>
    </source>
</reference>
<dbReference type="HOGENOM" id="CLU_2484110_0_0_1"/>
<organism evidence="1 2">
    <name type="scientific">Piloderma croceum (strain F 1598)</name>
    <dbReference type="NCBI Taxonomy" id="765440"/>
    <lineage>
        <taxon>Eukaryota</taxon>
        <taxon>Fungi</taxon>
        <taxon>Dikarya</taxon>
        <taxon>Basidiomycota</taxon>
        <taxon>Agaricomycotina</taxon>
        <taxon>Agaricomycetes</taxon>
        <taxon>Agaricomycetidae</taxon>
        <taxon>Atheliales</taxon>
        <taxon>Atheliaceae</taxon>
        <taxon>Piloderma</taxon>
    </lineage>
</organism>
<evidence type="ECO:0000313" key="2">
    <source>
        <dbReference type="Proteomes" id="UP000054166"/>
    </source>
</evidence>
<keyword evidence="2" id="KW-1185">Reference proteome</keyword>